<dbReference type="GO" id="GO:0016020">
    <property type="term" value="C:membrane"/>
    <property type="evidence" value="ECO:0007669"/>
    <property type="project" value="InterPro"/>
</dbReference>
<feature type="compositionally biased region" description="Basic residues" evidence="1">
    <location>
        <begin position="1"/>
        <end position="11"/>
    </location>
</feature>
<organism evidence="2 3">
    <name type="scientific">Pontivivens nitratireducens</name>
    <dbReference type="NCBI Taxonomy" id="2758038"/>
    <lineage>
        <taxon>Bacteria</taxon>
        <taxon>Pseudomonadati</taxon>
        <taxon>Pseudomonadota</taxon>
        <taxon>Alphaproteobacteria</taxon>
        <taxon>Rhodobacterales</taxon>
        <taxon>Paracoccaceae</taxon>
        <taxon>Pontivivens</taxon>
    </lineage>
</organism>
<feature type="region of interest" description="Disordered" evidence="1">
    <location>
        <begin position="1"/>
        <end position="28"/>
    </location>
</feature>
<dbReference type="GO" id="GO:0008146">
    <property type="term" value="F:sulfotransferase activity"/>
    <property type="evidence" value="ECO:0007669"/>
    <property type="project" value="InterPro"/>
</dbReference>
<dbReference type="InterPro" id="IPR005331">
    <property type="entry name" value="Sulfotransferase"/>
</dbReference>
<sequence length="519" mass="58210">MKFLPWRRKRPPAPQPRISPEETAQARQERIERRLANDAKARDPAILLTTNSYPIYYLPITKCGCTFLKNLFYALDNGDEHPAGINVHEEEDGLVRAEGQDFDTVFGSPYSFSVLRDPASRFMSFYFDKIWGKGAVNFPKIRAHLEEIGVVDLDRDLDAAEHRANVYRLLEWVGENLDGGTDLAINYHWRPQTSRLRRARMFKLNHLTLDGLDWQLPMLMAPVVPDMAERMQAVKSRNRSEKPASAPDVLDDDLAAAIRKLYRADTILHERARNAWQSQSPERRQGAFECPPMLRHRRVQRLIGPGSVSLTTAAFTGGAQIKQVLGKAGVIAGSADIPLETLAQNGESALTLLRDPLERFGALYAFMMERPRRSGFANLRTTLIRRRGFIAQPASADDHAHNLSILATYMRRRKADFIDSRGYAGSRLQSHDVRRLIDAGGIPIFTDRLAHELPGFLNRPELGEPLAAISAQNRLPDDIAAALTGPVAEAVRSLYRTDCDLYDGLRIAAGLRVSGDWAA</sequence>
<gene>
    <name evidence="2" type="ORF">G8E03_04580</name>
</gene>
<protein>
    <submittedName>
        <fullName evidence="2">Sulfotransferase family protein</fullName>
    </submittedName>
</protein>
<name>A0A6G7VJ99_9RHOB</name>
<dbReference type="Proteomes" id="UP000500791">
    <property type="component" value="Chromosome"/>
</dbReference>
<keyword evidence="3" id="KW-1185">Reference proteome</keyword>
<evidence type="ECO:0000313" key="2">
    <source>
        <dbReference type="EMBL" id="QIK40101.1"/>
    </source>
</evidence>
<dbReference type="KEGG" id="mon:G8E03_04580"/>
<evidence type="ECO:0000256" key="1">
    <source>
        <dbReference type="SAM" id="MobiDB-lite"/>
    </source>
</evidence>
<dbReference type="RefSeq" id="WP_166189158.1">
    <property type="nucleotide sequence ID" value="NZ_CP049811.1"/>
</dbReference>
<keyword evidence="2" id="KW-0808">Transferase</keyword>
<dbReference type="EMBL" id="CP049811">
    <property type="protein sequence ID" value="QIK40101.1"/>
    <property type="molecule type" value="Genomic_DNA"/>
</dbReference>
<proteinExistence type="predicted"/>
<reference evidence="2 3" key="1">
    <citation type="submission" date="2020-03" db="EMBL/GenBank/DDBJ databases">
        <title>Complete genome sequence of Monaibacterium sp. ALG8 with diverse plasmids.</title>
        <authorList>
            <person name="Sun C."/>
        </authorList>
    </citation>
    <scope>NUCLEOTIDE SEQUENCE [LARGE SCALE GENOMIC DNA]</scope>
    <source>
        <strain evidence="2 3">ALG8</strain>
    </source>
</reference>
<dbReference type="Pfam" id="PF03567">
    <property type="entry name" value="Sulfotransfer_2"/>
    <property type="match status" value="1"/>
</dbReference>
<accession>A0A6G7VJ99</accession>
<dbReference type="AlphaFoldDB" id="A0A6G7VJ99"/>
<evidence type="ECO:0000313" key="3">
    <source>
        <dbReference type="Proteomes" id="UP000500791"/>
    </source>
</evidence>